<comment type="caution">
    <text evidence="4">The sequence shown here is derived from an EMBL/GenBank/DDBJ whole genome shotgun (WGS) entry which is preliminary data.</text>
</comment>
<accession>A0AAD5EHS2</accession>
<evidence type="ECO:0000256" key="2">
    <source>
        <dbReference type="SAM" id="Phobius"/>
    </source>
</evidence>
<dbReference type="GeneID" id="75918905"/>
<feature type="transmembrane region" description="Helical" evidence="2">
    <location>
        <begin position="509"/>
        <end position="534"/>
    </location>
</feature>
<gene>
    <name evidence="4" type="ORF">K450DRAFT_290234</name>
</gene>
<reference evidence="4" key="2">
    <citation type="journal article" date="2022" name="Proc. Natl. Acad. Sci. U.S.A.">
        <title>Diploid-dominant life cycles characterize the early evolution of Fungi.</title>
        <authorList>
            <person name="Amses K.R."/>
            <person name="Simmons D.R."/>
            <person name="Longcore J.E."/>
            <person name="Mondo S.J."/>
            <person name="Seto K."/>
            <person name="Jeronimo G.H."/>
            <person name="Bonds A.E."/>
            <person name="Quandt C.A."/>
            <person name="Davis W.J."/>
            <person name="Chang Y."/>
            <person name="Federici B.A."/>
            <person name="Kuo A."/>
            <person name="LaButti K."/>
            <person name="Pangilinan J."/>
            <person name="Andreopoulos W."/>
            <person name="Tritt A."/>
            <person name="Riley R."/>
            <person name="Hundley H."/>
            <person name="Johnson J."/>
            <person name="Lipzen A."/>
            <person name="Barry K."/>
            <person name="Lang B.F."/>
            <person name="Cuomo C.A."/>
            <person name="Buchler N.E."/>
            <person name="Grigoriev I.V."/>
            <person name="Spatafora J.W."/>
            <person name="Stajich J.E."/>
            <person name="James T.Y."/>
        </authorList>
    </citation>
    <scope>NUCLEOTIDE SEQUENCE</scope>
    <source>
        <strain evidence="4">AG</strain>
    </source>
</reference>
<feature type="domain" description="SAC" evidence="3">
    <location>
        <begin position="92"/>
        <end position="440"/>
    </location>
</feature>
<protein>
    <recommendedName>
        <fullName evidence="3">SAC domain-containing protein</fullName>
    </recommendedName>
</protein>
<dbReference type="PANTHER" id="PTHR45662">
    <property type="entry name" value="PHOSPHATIDYLINOSITIDE PHOSPHATASE SAC1"/>
    <property type="match status" value="1"/>
</dbReference>
<feature type="region of interest" description="Disordered" evidence="1">
    <location>
        <begin position="603"/>
        <end position="629"/>
    </location>
</feature>
<evidence type="ECO:0000313" key="5">
    <source>
        <dbReference type="Proteomes" id="UP001206595"/>
    </source>
</evidence>
<dbReference type="AlphaFoldDB" id="A0AAD5EHS2"/>
<dbReference type="Pfam" id="PF02383">
    <property type="entry name" value="Syja_N"/>
    <property type="match status" value="1"/>
</dbReference>
<name>A0AAD5EHS2_UMBRA</name>
<dbReference type="RefSeq" id="XP_051448269.1">
    <property type="nucleotide sequence ID" value="XM_051593563.1"/>
</dbReference>
<evidence type="ECO:0000313" key="4">
    <source>
        <dbReference type="EMBL" id="KAI8583265.1"/>
    </source>
</evidence>
<evidence type="ECO:0000259" key="3">
    <source>
        <dbReference type="PROSITE" id="PS50275"/>
    </source>
</evidence>
<organism evidence="4 5">
    <name type="scientific">Umbelopsis ramanniana AG</name>
    <dbReference type="NCBI Taxonomy" id="1314678"/>
    <lineage>
        <taxon>Eukaryota</taxon>
        <taxon>Fungi</taxon>
        <taxon>Fungi incertae sedis</taxon>
        <taxon>Mucoromycota</taxon>
        <taxon>Mucoromycotina</taxon>
        <taxon>Umbelopsidomycetes</taxon>
        <taxon>Umbelopsidales</taxon>
        <taxon>Umbelopsidaceae</taxon>
        <taxon>Umbelopsis</taxon>
    </lineage>
</organism>
<reference evidence="4" key="1">
    <citation type="submission" date="2021-06" db="EMBL/GenBank/DDBJ databases">
        <authorList>
            <consortium name="DOE Joint Genome Institute"/>
            <person name="Mondo S.J."/>
            <person name="Amses K.R."/>
            <person name="Simmons D.R."/>
            <person name="Longcore J.E."/>
            <person name="Seto K."/>
            <person name="Alves G.H."/>
            <person name="Bonds A.E."/>
            <person name="Quandt C.A."/>
            <person name="Davis W.J."/>
            <person name="Chang Y."/>
            <person name="Letcher P.M."/>
            <person name="Powell M.J."/>
            <person name="Kuo A."/>
            <person name="Labutti K."/>
            <person name="Pangilinan J."/>
            <person name="Andreopoulos W."/>
            <person name="Tritt A."/>
            <person name="Riley R."/>
            <person name="Hundley H."/>
            <person name="Johnson J."/>
            <person name="Lipzen A."/>
            <person name="Barry K."/>
            <person name="Berbee M.L."/>
            <person name="Buchler N.E."/>
            <person name="Grigoriev I.V."/>
            <person name="Spatafora J.W."/>
            <person name="Stajich J.E."/>
            <person name="James T.Y."/>
        </authorList>
    </citation>
    <scope>NUCLEOTIDE SEQUENCE</scope>
    <source>
        <strain evidence="4">AG</strain>
    </source>
</reference>
<dbReference type="GO" id="GO:0005783">
    <property type="term" value="C:endoplasmic reticulum"/>
    <property type="evidence" value="ECO:0007669"/>
    <property type="project" value="TreeGrafter"/>
</dbReference>
<dbReference type="PANTHER" id="PTHR45662:SF2">
    <property type="entry name" value="PHOSPHATIDYLINOSITOL-3-PHOSPHATASE SAC1"/>
    <property type="match status" value="1"/>
</dbReference>
<dbReference type="EMBL" id="MU620896">
    <property type="protein sequence ID" value="KAI8583265.1"/>
    <property type="molecule type" value="Genomic_DNA"/>
</dbReference>
<dbReference type="GO" id="GO:0046856">
    <property type="term" value="P:phosphatidylinositol dephosphorylation"/>
    <property type="evidence" value="ECO:0007669"/>
    <property type="project" value="TreeGrafter"/>
</dbReference>
<dbReference type="Proteomes" id="UP001206595">
    <property type="component" value="Unassembled WGS sequence"/>
</dbReference>
<keyword evidence="2" id="KW-0472">Membrane</keyword>
<feature type="transmembrane region" description="Helical" evidence="2">
    <location>
        <begin position="541"/>
        <end position="562"/>
    </location>
</feature>
<dbReference type="InterPro" id="IPR002013">
    <property type="entry name" value="SAC_dom"/>
</dbReference>
<keyword evidence="2" id="KW-1133">Transmembrane helix</keyword>
<dbReference type="GO" id="GO:0043812">
    <property type="term" value="F:phosphatidylinositol-4-phosphate phosphatase activity"/>
    <property type="evidence" value="ECO:0007669"/>
    <property type="project" value="TreeGrafter"/>
</dbReference>
<dbReference type="PROSITE" id="PS50275">
    <property type="entry name" value="SAC"/>
    <property type="match status" value="1"/>
</dbReference>
<keyword evidence="5" id="KW-1185">Reference proteome</keyword>
<evidence type="ECO:0000256" key="1">
    <source>
        <dbReference type="SAM" id="MobiDB-lite"/>
    </source>
</evidence>
<proteinExistence type="predicted"/>
<keyword evidence="2" id="KW-0812">Transmembrane</keyword>
<sequence length="629" mass="71631">MDAAEIPLSKIKVEGGSTPPSNVVESKTVYGVVGFITLQSNEYVIVITDRERTGTIKNADVYRVKSVSVVSITRNNMTPNQAKAENIYLQKLEDHFDTNNMYFSYGYDLTQSLQRQASTSPDPGWKQADPRFFWNHYLCEKMMNGDDQEDNNYSMSDFILPMVQGFVSINRAQVHGHPFAFVLISRRSRLRAGTRYFSRGIDKDGNVSNFVETEQLVIYDGSDAVGGYDFTGRHQMSYIQTRGSIPIFWSQVINMRYTPKLWLDTGDDSLMAMKTHFKDQVATYGPQILVNLVNKKGYEYPLAQAYSQGVMNTGDPSLTYIHFDFHHECRKMRWDRIKNLLDQIEGQLEQQGYCYYNATNPHKSFIEKTQTSVVRSNCMDCLDRTNVVQSAIAKWVLSRQLQQLQILRPGEKIDEQIDFMHLYRKVWADNADAISLGYSGTGALKTDYTRTGKRTKTGAFEDLTKSLMRYVKNNYMDGARQDGFDLALGVYRVSSTSWEDSPYNLETPLIIHIVPLVVLLSAIMCVFGVMLISYSGIASTTLICLFIAFWFSLLVTTFHYMLQNSQCYVDWPRLVTVPGQSDSNTLQPSAEALTSTYLPRKFGKQAQRRSSKELSALEEGDQIPLKKMS</sequence>